<dbReference type="Proteomes" id="UP001604335">
    <property type="component" value="Unassembled WGS sequence"/>
</dbReference>
<accession>A0ABW7C518</accession>
<evidence type="ECO:0000313" key="1">
    <source>
        <dbReference type="EMBL" id="MFG3816310.1"/>
    </source>
</evidence>
<comment type="caution">
    <text evidence="1">The sequence shown here is derived from an EMBL/GenBank/DDBJ whole genome shotgun (WGS) entry which is preliminary data.</text>
</comment>
<dbReference type="RefSeq" id="WP_099531638.1">
    <property type="nucleotide sequence ID" value="NZ_JAZAQF010000006.1"/>
</dbReference>
<gene>
    <name evidence="1" type="ORF">VPK24_01570</name>
</gene>
<name>A0ABW7C518_9CYAN</name>
<organism evidence="1 2">
    <name type="scientific">Limnothrix redekei LRLZ20PSL1</name>
    <dbReference type="NCBI Taxonomy" id="3112953"/>
    <lineage>
        <taxon>Bacteria</taxon>
        <taxon>Bacillati</taxon>
        <taxon>Cyanobacteriota</taxon>
        <taxon>Cyanophyceae</taxon>
        <taxon>Pseudanabaenales</taxon>
        <taxon>Pseudanabaenaceae</taxon>
        <taxon>Limnothrix</taxon>
    </lineage>
</organism>
<proteinExistence type="predicted"/>
<dbReference type="EMBL" id="JAZAQF010000006">
    <property type="protein sequence ID" value="MFG3816310.1"/>
    <property type="molecule type" value="Genomic_DNA"/>
</dbReference>
<dbReference type="Pfam" id="PF11344">
    <property type="entry name" value="DUF3146"/>
    <property type="match status" value="1"/>
</dbReference>
<protein>
    <submittedName>
        <fullName evidence="1">DUF3146 family protein</fullName>
    </submittedName>
</protein>
<reference evidence="2" key="1">
    <citation type="journal article" date="2024" name="Algal Res.">
        <title>Biochemical, toxicological and genomic investigation of a high-biomass producing Limnothrix strain isolated from Italian shallow drinking water reservoir.</title>
        <authorList>
            <person name="Simonazzi M."/>
            <person name="Shishido T.K."/>
            <person name="Delbaje E."/>
            <person name="Wahlsten M."/>
            <person name="Fewer D.P."/>
            <person name="Sivonen K."/>
            <person name="Pezzolesi L."/>
            <person name="Pistocchi R."/>
        </authorList>
    </citation>
    <scope>NUCLEOTIDE SEQUENCE [LARGE SCALE GENOMIC DNA]</scope>
    <source>
        <strain evidence="2">LRLZ20PSL1</strain>
    </source>
</reference>
<keyword evidence="2" id="KW-1185">Reference proteome</keyword>
<sequence length="89" mass="10359">MSRRENPLPQTIALVRITRQSWNEGKLEGEVSAGEFTWEFVWHFRQGGLRVQPSMGRALIREPLARFLETHDYQLEAGGDYSFPIRARL</sequence>
<dbReference type="InterPro" id="IPR021492">
    <property type="entry name" value="DUF3146"/>
</dbReference>
<evidence type="ECO:0000313" key="2">
    <source>
        <dbReference type="Proteomes" id="UP001604335"/>
    </source>
</evidence>